<dbReference type="SUPFAM" id="SSF103473">
    <property type="entry name" value="MFS general substrate transporter"/>
    <property type="match status" value="1"/>
</dbReference>
<gene>
    <name evidence="8" type="ORF">E6W39_21605</name>
</gene>
<feature type="transmembrane region" description="Helical" evidence="6">
    <location>
        <begin position="411"/>
        <end position="433"/>
    </location>
</feature>
<feature type="transmembrane region" description="Helical" evidence="6">
    <location>
        <begin position="102"/>
        <end position="119"/>
    </location>
</feature>
<organism evidence="8 9">
    <name type="scientific">Kitasatospora acidiphila</name>
    <dbReference type="NCBI Taxonomy" id="2567942"/>
    <lineage>
        <taxon>Bacteria</taxon>
        <taxon>Bacillati</taxon>
        <taxon>Actinomycetota</taxon>
        <taxon>Actinomycetes</taxon>
        <taxon>Kitasatosporales</taxon>
        <taxon>Streptomycetaceae</taxon>
        <taxon>Kitasatospora</taxon>
    </lineage>
</organism>
<dbReference type="Pfam" id="PF07690">
    <property type="entry name" value="MFS_1"/>
    <property type="match status" value="1"/>
</dbReference>
<feature type="domain" description="Major facilitator superfamily (MFS) profile" evidence="7">
    <location>
        <begin position="36"/>
        <end position="440"/>
    </location>
</feature>
<accession>A0A540W5P9</accession>
<feature type="transmembrane region" description="Helical" evidence="6">
    <location>
        <begin position="283"/>
        <end position="302"/>
    </location>
</feature>
<dbReference type="EMBL" id="VIGB01000003">
    <property type="protein sequence ID" value="TQF04348.1"/>
    <property type="molecule type" value="Genomic_DNA"/>
</dbReference>
<dbReference type="AlphaFoldDB" id="A0A540W5P9"/>
<keyword evidence="3 6" id="KW-0812">Transmembrane</keyword>
<keyword evidence="9" id="KW-1185">Reference proteome</keyword>
<dbReference type="GO" id="GO:0005886">
    <property type="term" value="C:plasma membrane"/>
    <property type="evidence" value="ECO:0007669"/>
    <property type="project" value="UniProtKB-SubCell"/>
</dbReference>
<evidence type="ECO:0000256" key="3">
    <source>
        <dbReference type="ARBA" id="ARBA00022692"/>
    </source>
</evidence>
<dbReference type="InterPro" id="IPR036259">
    <property type="entry name" value="MFS_trans_sf"/>
</dbReference>
<comment type="subcellular location">
    <subcellularLocation>
        <location evidence="1">Cell membrane</location>
        <topology evidence="1">Multi-pass membrane protein</topology>
    </subcellularLocation>
</comment>
<comment type="caution">
    <text evidence="8">The sequence shown here is derived from an EMBL/GenBank/DDBJ whole genome shotgun (WGS) entry which is preliminary data.</text>
</comment>
<feature type="transmembrane region" description="Helical" evidence="6">
    <location>
        <begin position="373"/>
        <end position="399"/>
    </location>
</feature>
<feature type="transmembrane region" description="Helical" evidence="6">
    <location>
        <begin position="131"/>
        <end position="153"/>
    </location>
</feature>
<evidence type="ECO:0000256" key="5">
    <source>
        <dbReference type="ARBA" id="ARBA00023136"/>
    </source>
</evidence>
<dbReference type="RefSeq" id="WP_141634924.1">
    <property type="nucleotide sequence ID" value="NZ_VIGB01000003.1"/>
</dbReference>
<evidence type="ECO:0000313" key="8">
    <source>
        <dbReference type="EMBL" id="TQF04348.1"/>
    </source>
</evidence>
<dbReference type="InterPro" id="IPR050189">
    <property type="entry name" value="MFS_Efflux_Transporters"/>
</dbReference>
<dbReference type="InterPro" id="IPR011701">
    <property type="entry name" value="MFS"/>
</dbReference>
<keyword evidence="4 6" id="KW-1133">Transmembrane helix</keyword>
<feature type="transmembrane region" description="Helical" evidence="6">
    <location>
        <begin position="340"/>
        <end position="361"/>
    </location>
</feature>
<evidence type="ECO:0000256" key="1">
    <source>
        <dbReference type="ARBA" id="ARBA00004651"/>
    </source>
</evidence>
<sequence>MPVDPVARPAARTVPVPSAELPAPDGPPGGRAAWLAWSVAVSVYVLAVIHRTSLGVAGLDAAHRFGIGASALSAFSILQVLVYAAMQIPVGLLVDRFGPRRVLLAGVVLLSAGQLAFALSSAFGPALASRAVIGCGDAMTFISVLRVAARWFPAAQNPLVAQLTGLAGMGGNLVSTAVLAQALHSQGWTATFSAVAVLGAGVFALVVLLLREAPVGSAAPGAVPAPAVDRPPLLTQIRHCWREPGTRLGLWVHFTTQFPGNAFSLLWGLPYLVEGQGMSRGSAAGLLTVLVASTMAFGLLFGRLLSRSAAARMPITLTVIAATGVCWGAALAWPGGHPPLWLIVLLILVMGSNGPASLVGLDYARAYNPGHRLGTASGIANMGGFLATMVTLLGVGVLLDAASGGAGTYSAGAFRLAFCWLYAPLLLGTVMILRLRRAVAS</sequence>
<protein>
    <submittedName>
        <fullName evidence="8">MFS transporter</fullName>
    </submittedName>
</protein>
<dbReference type="GO" id="GO:0022857">
    <property type="term" value="F:transmembrane transporter activity"/>
    <property type="evidence" value="ECO:0007669"/>
    <property type="project" value="InterPro"/>
</dbReference>
<proteinExistence type="predicted"/>
<dbReference type="PROSITE" id="PS50850">
    <property type="entry name" value="MFS"/>
    <property type="match status" value="1"/>
</dbReference>
<feature type="transmembrane region" description="Helical" evidence="6">
    <location>
        <begin position="314"/>
        <end position="334"/>
    </location>
</feature>
<keyword evidence="5 6" id="KW-0472">Membrane</keyword>
<dbReference type="CDD" id="cd06174">
    <property type="entry name" value="MFS"/>
    <property type="match status" value="1"/>
</dbReference>
<dbReference type="Gene3D" id="1.20.1250.20">
    <property type="entry name" value="MFS general substrate transporter like domains"/>
    <property type="match status" value="1"/>
</dbReference>
<feature type="transmembrane region" description="Helical" evidence="6">
    <location>
        <begin position="32"/>
        <end position="49"/>
    </location>
</feature>
<dbReference type="OrthoDB" id="4332123at2"/>
<dbReference type="Proteomes" id="UP000319103">
    <property type="component" value="Unassembled WGS sequence"/>
</dbReference>
<feature type="transmembrane region" description="Helical" evidence="6">
    <location>
        <begin position="61"/>
        <end position="82"/>
    </location>
</feature>
<evidence type="ECO:0000256" key="6">
    <source>
        <dbReference type="SAM" id="Phobius"/>
    </source>
</evidence>
<evidence type="ECO:0000256" key="2">
    <source>
        <dbReference type="ARBA" id="ARBA00022475"/>
    </source>
</evidence>
<feature type="transmembrane region" description="Helical" evidence="6">
    <location>
        <begin position="187"/>
        <end position="210"/>
    </location>
</feature>
<dbReference type="InterPro" id="IPR020846">
    <property type="entry name" value="MFS_dom"/>
</dbReference>
<evidence type="ECO:0000313" key="9">
    <source>
        <dbReference type="Proteomes" id="UP000319103"/>
    </source>
</evidence>
<evidence type="ECO:0000256" key="4">
    <source>
        <dbReference type="ARBA" id="ARBA00022989"/>
    </source>
</evidence>
<name>A0A540W5P9_9ACTN</name>
<dbReference type="PANTHER" id="PTHR43124:SF3">
    <property type="entry name" value="CHLORAMPHENICOL EFFLUX PUMP RV0191"/>
    <property type="match status" value="1"/>
</dbReference>
<keyword evidence="2" id="KW-1003">Cell membrane</keyword>
<dbReference type="PANTHER" id="PTHR43124">
    <property type="entry name" value="PURINE EFFLUX PUMP PBUE"/>
    <property type="match status" value="1"/>
</dbReference>
<evidence type="ECO:0000259" key="7">
    <source>
        <dbReference type="PROSITE" id="PS50850"/>
    </source>
</evidence>
<reference evidence="8 9" key="1">
    <citation type="submission" date="2019-06" db="EMBL/GenBank/DDBJ databases">
        <title>Description of Kitasatospora acidophila sp. nov. isolated from pine grove soil, and reclassification of Streptomyces novaecaesareae to Kitasatospora novaeceasareae comb. nov.</title>
        <authorList>
            <person name="Kim M.J."/>
        </authorList>
    </citation>
    <scope>NUCLEOTIDE SEQUENCE [LARGE SCALE GENOMIC DNA]</scope>
    <source>
        <strain evidence="8 9">MMS16-CNU292</strain>
    </source>
</reference>